<feature type="non-terminal residue" evidence="2">
    <location>
        <position position="1"/>
    </location>
</feature>
<evidence type="ECO:0000259" key="1">
    <source>
        <dbReference type="Pfam" id="PF06985"/>
    </source>
</evidence>
<dbReference type="PANTHER" id="PTHR10622">
    <property type="entry name" value="HET DOMAIN-CONTAINING PROTEIN"/>
    <property type="match status" value="1"/>
</dbReference>
<dbReference type="OrthoDB" id="674604at2759"/>
<proteinExistence type="predicted"/>
<dbReference type="InterPro" id="IPR010730">
    <property type="entry name" value="HET"/>
</dbReference>
<dbReference type="Proteomes" id="UP000800092">
    <property type="component" value="Unassembled WGS sequence"/>
</dbReference>
<dbReference type="Pfam" id="PF06985">
    <property type="entry name" value="HET"/>
    <property type="match status" value="1"/>
</dbReference>
<dbReference type="PANTHER" id="PTHR10622:SF13">
    <property type="entry name" value="NACHT DOMAIN-CONTAINING PROTEIN"/>
    <property type="match status" value="1"/>
</dbReference>
<sequence length="241" mass="27385">DKTGYSKIKFCGEQAAQDGLDHFWIDSCCINRSSSPELSEAIISMFRWYGRAAKCYVYLSDVSVIQNGVQQPQEKWEAAFRASRWFTRGWTLQELLAPKLVEFYSCEGKRLGDGESLKLQIQEITRIDVQALQGVPLSRFDIKDRIGWASRRATKLEEDEACCLIGILGVSMGPLYGEGREGALSRLHNKVTRATNSKCHICLRLSSPICGRMSWITCAHAEAIRWYLLASNYLRYGLLWN</sequence>
<accession>A0A6A6H5R2</accession>
<organism evidence="2 3">
    <name type="scientific">Viridothelium virens</name>
    <name type="common">Speckled blister lichen</name>
    <name type="synonym">Trypethelium virens</name>
    <dbReference type="NCBI Taxonomy" id="1048519"/>
    <lineage>
        <taxon>Eukaryota</taxon>
        <taxon>Fungi</taxon>
        <taxon>Dikarya</taxon>
        <taxon>Ascomycota</taxon>
        <taxon>Pezizomycotina</taxon>
        <taxon>Dothideomycetes</taxon>
        <taxon>Dothideomycetes incertae sedis</taxon>
        <taxon>Trypetheliales</taxon>
        <taxon>Trypetheliaceae</taxon>
        <taxon>Viridothelium</taxon>
    </lineage>
</organism>
<reference evidence="2" key="1">
    <citation type="journal article" date="2020" name="Stud. Mycol.">
        <title>101 Dothideomycetes genomes: a test case for predicting lifestyles and emergence of pathogens.</title>
        <authorList>
            <person name="Haridas S."/>
            <person name="Albert R."/>
            <person name="Binder M."/>
            <person name="Bloem J."/>
            <person name="Labutti K."/>
            <person name="Salamov A."/>
            <person name="Andreopoulos B."/>
            <person name="Baker S."/>
            <person name="Barry K."/>
            <person name="Bills G."/>
            <person name="Bluhm B."/>
            <person name="Cannon C."/>
            <person name="Castanera R."/>
            <person name="Culley D."/>
            <person name="Daum C."/>
            <person name="Ezra D."/>
            <person name="Gonzalez J."/>
            <person name="Henrissat B."/>
            <person name="Kuo A."/>
            <person name="Liang C."/>
            <person name="Lipzen A."/>
            <person name="Lutzoni F."/>
            <person name="Magnuson J."/>
            <person name="Mondo S."/>
            <person name="Nolan M."/>
            <person name="Ohm R."/>
            <person name="Pangilinan J."/>
            <person name="Park H.-J."/>
            <person name="Ramirez L."/>
            <person name="Alfaro M."/>
            <person name="Sun H."/>
            <person name="Tritt A."/>
            <person name="Yoshinaga Y."/>
            <person name="Zwiers L.-H."/>
            <person name="Turgeon B."/>
            <person name="Goodwin S."/>
            <person name="Spatafora J."/>
            <person name="Crous P."/>
            <person name="Grigoriev I."/>
        </authorList>
    </citation>
    <scope>NUCLEOTIDE SEQUENCE</scope>
    <source>
        <strain evidence="2">Tuck. ex Michener</strain>
    </source>
</reference>
<gene>
    <name evidence="2" type="ORF">EV356DRAFT_448273</name>
</gene>
<feature type="domain" description="Heterokaryon incompatibility" evidence="1">
    <location>
        <begin position="16"/>
        <end position="64"/>
    </location>
</feature>
<dbReference type="EMBL" id="ML991806">
    <property type="protein sequence ID" value="KAF2233434.1"/>
    <property type="molecule type" value="Genomic_DNA"/>
</dbReference>
<keyword evidence="3" id="KW-1185">Reference proteome</keyword>
<protein>
    <submittedName>
        <fullName evidence="2">HET-domain-containing protein</fullName>
    </submittedName>
</protein>
<evidence type="ECO:0000313" key="2">
    <source>
        <dbReference type="EMBL" id="KAF2233434.1"/>
    </source>
</evidence>
<name>A0A6A6H5R2_VIRVR</name>
<evidence type="ECO:0000313" key="3">
    <source>
        <dbReference type="Proteomes" id="UP000800092"/>
    </source>
</evidence>
<dbReference type="AlphaFoldDB" id="A0A6A6H5R2"/>